<dbReference type="Proteomes" id="UP000243605">
    <property type="component" value="Unassembled WGS sequence"/>
</dbReference>
<dbReference type="OrthoDB" id="9803035at2"/>
<sequence length="190" mass="21167">MFYTIIKNIVKIAFYIRFKITVNGSENIPKDGSVIIASSHKSELDPPLIGVTIKRELAFFAKEELFKIPVLGFIIKNLNAFPVSRGKSDRAALKKSVEVLEEGNMLLIFPEGTRSKTDELGDFQEGASFIAMKSKAQIVPTAITGKYNRKEGVTITYGKPIDVPSLAEGGMKRKELTQLMREEISKLIEK</sequence>
<dbReference type="GO" id="GO:0003841">
    <property type="term" value="F:1-acylglycerol-3-phosphate O-acyltransferase activity"/>
    <property type="evidence" value="ECO:0007669"/>
    <property type="project" value="UniProtKB-UniRule"/>
</dbReference>
<evidence type="ECO:0000313" key="7">
    <source>
        <dbReference type="Proteomes" id="UP000243605"/>
    </source>
</evidence>
<dbReference type="InterPro" id="IPR002123">
    <property type="entry name" value="Plipid/glycerol_acylTrfase"/>
</dbReference>
<reference evidence="6 7" key="1">
    <citation type="submission" date="2016-10" db="EMBL/GenBank/DDBJ databases">
        <authorList>
            <person name="Varghese N."/>
            <person name="Submissions S."/>
        </authorList>
    </citation>
    <scope>NUCLEOTIDE SEQUENCE [LARGE SCALE GENOMIC DNA]</scope>
    <source>
        <strain evidence="6 7">IBRC-M10081</strain>
    </source>
</reference>
<name>A0A662Z4D4_9STAP</name>
<evidence type="ECO:0000256" key="1">
    <source>
        <dbReference type="ARBA" id="ARBA00008655"/>
    </source>
</evidence>
<dbReference type="RefSeq" id="WP_091473343.1">
    <property type="nucleotide sequence ID" value="NZ_FOIT01000001.1"/>
</dbReference>
<evidence type="ECO:0000313" key="6">
    <source>
        <dbReference type="EMBL" id="SEV83721.1"/>
    </source>
</evidence>
<dbReference type="SMART" id="SM00563">
    <property type="entry name" value="PlsC"/>
    <property type="match status" value="1"/>
</dbReference>
<dbReference type="InterPro" id="IPR004552">
    <property type="entry name" value="AGP_acyltrans"/>
</dbReference>
<dbReference type="AlphaFoldDB" id="A0A662Z4D4"/>
<feature type="domain" description="Phospholipid/glycerol acyltransferase" evidence="5">
    <location>
        <begin position="34"/>
        <end position="146"/>
    </location>
</feature>
<gene>
    <name evidence="6" type="ORF">SAMN05192557_0366</name>
</gene>
<proteinExistence type="inferred from homology"/>
<protein>
    <recommendedName>
        <fullName evidence="4">1-acyl-sn-glycerol-3-phosphate acyltransferase</fullName>
        <ecNumber evidence="4">2.3.1.51</ecNumber>
    </recommendedName>
</protein>
<dbReference type="PANTHER" id="PTHR10434">
    <property type="entry name" value="1-ACYL-SN-GLYCEROL-3-PHOSPHATE ACYLTRANSFERASE"/>
    <property type="match status" value="1"/>
</dbReference>
<organism evidence="6 7">
    <name type="scientific">Aliicoccus persicus</name>
    <dbReference type="NCBI Taxonomy" id="930138"/>
    <lineage>
        <taxon>Bacteria</taxon>
        <taxon>Bacillati</taxon>
        <taxon>Bacillota</taxon>
        <taxon>Bacilli</taxon>
        <taxon>Bacillales</taxon>
        <taxon>Staphylococcaceae</taxon>
        <taxon>Aliicoccus</taxon>
    </lineage>
</organism>
<comment type="catalytic activity">
    <reaction evidence="4">
        <text>a 1-acyl-sn-glycero-3-phosphate + an acyl-CoA = a 1,2-diacyl-sn-glycero-3-phosphate + CoA</text>
        <dbReference type="Rhea" id="RHEA:19709"/>
        <dbReference type="ChEBI" id="CHEBI:57287"/>
        <dbReference type="ChEBI" id="CHEBI:57970"/>
        <dbReference type="ChEBI" id="CHEBI:58342"/>
        <dbReference type="ChEBI" id="CHEBI:58608"/>
        <dbReference type="EC" id="2.3.1.51"/>
    </reaction>
</comment>
<dbReference type="EC" id="2.3.1.51" evidence="4"/>
<dbReference type="EMBL" id="FOIT01000001">
    <property type="protein sequence ID" value="SEV83721.1"/>
    <property type="molecule type" value="Genomic_DNA"/>
</dbReference>
<dbReference type="NCBIfam" id="TIGR00530">
    <property type="entry name" value="AGP_acyltrn"/>
    <property type="match status" value="1"/>
</dbReference>
<keyword evidence="4" id="KW-0443">Lipid metabolism</keyword>
<dbReference type="SUPFAM" id="SSF69593">
    <property type="entry name" value="Glycerol-3-phosphate (1)-acyltransferase"/>
    <property type="match status" value="1"/>
</dbReference>
<dbReference type="GO" id="GO:0016020">
    <property type="term" value="C:membrane"/>
    <property type="evidence" value="ECO:0007669"/>
    <property type="project" value="InterPro"/>
</dbReference>
<dbReference type="PANTHER" id="PTHR10434:SF11">
    <property type="entry name" value="1-ACYL-SN-GLYCEROL-3-PHOSPHATE ACYLTRANSFERASE"/>
    <property type="match status" value="1"/>
</dbReference>
<keyword evidence="3 4" id="KW-0012">Acyltransferase</keyword>
<keyword evidence="4" id="KW-0444">Lipid biosynthesis</keyword>
<evidence type="ECO:0000256" key="3">
    <source>
        <dbReference type="ARBA" id="ARBA00023315"/>
    </source>
</evidence>
<accession>A0A662Z4D4</accession>
<dbReference type="CDD" id="cd07989">
    <property type="entry name" value="LPLAT_AGPAT-like"/>
    <property type="match status" value="1"/>
</dbReference>
<keyword evidence="2 4" id="KW-0808">Transferase</keyword>
<keyword evidence="4" id="KW-0594">Phospholipid biosynthesis</keyword>
<dbReference type="Pfam" id="PF01553">
    <property type="entry name" value="Acyltransferase"/>
    <property type="match status" value="1"/>
</dbReference>
<comment type="domain">
    <text evidence="4">The HXXXXD motif is essential for acyltransferase activity and may constitute the binding site for the phosphate moiety of the glycerol-3-phosphate.</text>
</comment>
<dbReference type="GO" id="GO:0006654">
    <property type="term" value="P:phosphatidic acid biosynthetic process"/>
    <property type="evidence" value="ECO:0007669"/>
    <property type="project" value="TreeGrafter"/>
</dbReference>
<evidence type="ECO:0000259" key="5">
    <source>
        <dbReference type="SMART" id="SM00563"/>
    </source>
</evidence>
<comment type="similarity">
    <text evidence="1 4">Belongs to the 1-acyl-sn-glycerol-3-phosphate acyltransferase family.</text>
</comment>
<evidence type="ECO:0000256" key="4">
    <source>
        <dbReference type="RuleBase" id="RU361267"/>
    </source>
</evidence>
<evidence type="ECO:0000256" key="2">
    <source>
        <dbReference type="ARBA" id="ARBA00022679"/>
    </source>
</evidence>
<keyword evidence="7" id="KW-1185">Reference proteome</keyword>
<keyword evidence="4" id="KW-1208">Phospholipid metabolism</keyword>